<evidence type="ECO:0000313" key="3">
    <source>
        <dbReference type="Proteomes" id="UP000823941"/>
    </source>
</evidence>
<name>A0ABQ7Q508_PLUXY</name>
<evidence type="ECO:0000313" key="2">
    <source>
        <dbReference type="EMBL" id="KAG7299973.1"/>
    </source>
</evidence>
<accession>A0ABQ7Q508</accession>
<gene>
    <name evidence="2" type="ORF">JYU34_017006</name>
</gene>
<sequence length="63" mass="6770">MTTSSFQDNISRHLPAPRPARPRPRPPDRRAGPGATRSIPVVGRAPARGTSVSRLSCRGTKPI</sequence>
<organism evidence="2 3">
    <name type="scientific">Plutella xylostella</name>
    <name type="common">Diamondback moth</name>
    <name type="synonym">Plutella maculipennis</name>
    <dbReference type="NCBI Taxonomy" id="51655"/>
    <lineage>
        <taxon>Eukaryota</taxon>
        <taxon>Metazoa</taxon>
        <taxon>Ecdysozoa</taxon>
        <taxon>Arthropoda</taxon>
        <taxon>Hexapoda</taxon>
        <taxon>Insecta</taxon>
        <taxon>Pterygota</taxon>
        <taxon>Neoptera</taxon>
        <taxon>Endopterygota</taxon>
        <taxon>Lepidoptera</taxon>
        <taxon>Glossata</taxon>
        <taxon>Ditrysia</taxon>
        <taxon>Yponomeutoidea</taxon>
        <taxon>Plutellidae</taxon>
        <taxon>Plutella</taxon>
    </lineage>
</organism>
<proteinExistence type="predicted"/>
<feature type="region of interest" description="Disordered" evidence="1">
    <location>
        <begin position="1"/>
        <end position="63"/>
    </location>
</feature>
<dbReference type="EMBL" id="JAHIBW010000022">
    <property type="protein sequence ID" value="KAG7299973.1"/>
    <property type="molecule type" value="Genomic_DNA"/>
</dbReference>
<reference evidence="2 3" key="1">
    <citation type="submission" date="2021-06" db="EMBL/GenBank/DDBJ databases">
        <title>A haploid diamondback moth (Plutella xylostella L.) genome assembly resolves 31 chromosomes and identifies a diamide resistance mutation.</title>
        <authorList>
            <person name="Ward C.M."/>
            <person name="Perry K.D."/>
            <person name="Baker G."/>
            <person name="Powis K."/>
            <person name="Heckel D.G."/>
            <person name="Baxter S.W."/>
        </authorList>
    </citation>
    <scope>NUCLEOTIDE SEQUENCE [LARGE SCALE GENOMIC DNA]</scope>
    <source>
        <strain evidence="2 3">LV</strain>
        <tissue evidence="2">Single pupa</tissue>
    </source>
</reference>
<comment type="caution">
    <text evidence="2">The sequence shown here is derived from an EMBL/GenBank/DDBJ whole genome shotgun (WGS) entry which is preliminary data.</text>
</comment>
<evidence type="ECO:0000256" key="1">
    <source>
        <dbReference type="SAM" id="MobiDB-lite"/>
    </source>
</evidence>
<keyword evidence="3" id="KW-1185">Reference proteome</keyword>
<dbReference type="Proteomes" id="UP000823941">
    <property type="component" value="Chromosome 22"/>
</dbReference>
<protein>
    <submittedName>
        <fullName evidence="2">Uncharacterized protein</fullName>
    </submittedName>
</protein>